<name>A0A6A6ECB0_9PEZI</name>
<protein>
    <submittedName>
        <fullName evidence="2">Uncharacterized protein</fullName>
    </submittedName>
</protein>
<dbReference type="Proteomes" id="UP000800200">
    <property type="component" value="Unassembled WGS sequence"/>
</dbReference>
<reference evidence="2" key="1">
    <citation type="journal article" date="2020" name="Stud. Mycol.">
        <title>101 Dothideomycetes genomes: a test case for predicting lifestyles and emergence of pathogens.</title>
        <authorList>
            <person name="Haridas S."/>
            <person name="Albert R."/>
            <person name="Binder M."/>
            <person name="Bloem J."/>
            <person name="Labutti K."/>
            <person name="Salamov A."/>
            <person name="Andreopoulos B."/>
            <person name="Baker S."/>
            <person name="Barry K."/>
            <person name="Bills G."/>
            <person name="Bluhm B."/>
            <person name="Cannon C."/>
            <person name="Castanera R."/>
            <person name="Culley D."/>
            <person name="Daum C."/>
            <person name="Ezra D."/>
            <person name="Gonzalez J."/>
            <person name="Henrissat B."/>
            <person name="Kuo A."/>
            <person name="Liang C."/>
            <person name="Lipzen A."/>
            <person name="Lutzoni F."/>
            <person name="Magnuson J."/>
            <person name="Mondo S."/>
            <person name="Nolan M."/>
            <person name="Ohm R."/>
            <person name="Pangilinan J."/>
            <person name="Park H.-J."/>
            <person name="Ramirez L."/>
            <person name="Alfaro M."/>
            <person name="Sun H."/>
            <person name="Tritt A."/>
            <person name="Yoshinaga Y."/>
            <person name="Zwiers L.-H."/>
            <person name="Turgeon B."/>
            <person name="Goodwin S."/>
            <person name="Spatafora J."/>
            <person name="Crous P."/>
            <person name="Grigoriev I."/>
        </authorList>
    </citation>
    <scope>NUCLEOTIDE SEQUENCE</scope>
    <source>
        <strain evidence="2">CBS 207.26</strain>
    </source>
</reference>
<dbReference type="EMBL" id="ML994623">
    <property type="protein sequence ID" value="KAF2188443.1"/>
    <property type="molecule type" value="Genomic_DNA"/>
</dbReference>
<dbReference type="EMBL" id="ML994623">
    <property type="protein sequence ID" value="KAF2188442.1"/>
    <property type="molecule type" value="Genomic_DNA"/>
</dbReference>
<feature type="compositionally biased region" description="Polar residues" evidence="1">
    <location>
        <begin position="77"/>
        <end position="91"/>
    </location>
</feature>
<evidence type="ECO:0000313" key="2">
    <source>
        <dbReference type="EMBL" id="KAF2188442.1"/>
    </source>
</evidence>
<gene>
    <name evidence="3" type="ORF">K469DRAFT_565313</name>
    <name evidence="2" type="ORF">K469DRAFT_767237</name>
</gene>
<accession>A0A6A6ECB0</accession>
<keyword evidence="4" id="KW-1185">Reference proteome</keyword>
<evidence type="ECO:0000256" key="1">
    <source>
        <dbReference type="SAM" id="MobiDB-lite"/>
    </source>
</evidence>
<evidence type="ECO:0000313" key="3">
    <source>
        <dbReference type="EMBL" id="KAF2188443.1"/>
    </source>
</evidence>
<organism evidence="2 4">
    <name type="scientific">Zopfia rhizophila CBS 207.26</name>
    <dbReference type="NCBI Taxonomy" id="1314779"/>
    <lineage>
        <taxon>Eukaryota</taxon>
        <taxon>Fungi</taxon>
        <taxon>Dikarya</taxon>
        <taxon>Ascomycota</taxon>
        <taxon>Pezizomycotina</taxon>
        <taxon>Dothideomycetes</taxon>
        <taxon>Dothideomycetes incertae sedis</taxon>
        <taxon>Zopfiaceae</taxon>
        <taxon>Zopfia</taxon>
    </lineage>
</organism>
<dbReference type="AlphaFoldDB" id="A0A6A6ECB0"/>
<evidence type="ECO:0000313" key="4">
    <source>
        <dbReference type="Proteomes" id="UP000800200"/>
    </source>
</evidence>
<dbReference type="OrthoDB" id="3668852at2759"/>
<feature type="non-terminal residue" evidence="2">
    <location>
        <position position="1"/>
    </location>
</feature>
<feature type="region of interest" description="Disordered" evidence="1">
    <location>
        <begin position="68"/>
        <end position="91"/>
    </location>
</feature>
<sequence>VEQTLRVREWDIWLDLVERVNPHAYAASQALDSWLGSECIAGGLINRKEPLCIKAELPKTIHEVEEVLDSEDEEDFSPTQSQVTVASVEPT</sequence>
<proteinExistence type="predicted"/>